<dbReference type="EMBL" id="JBHUDG010000051">
    <property type="protein sequence ID" value="MFD1631881.1"/>
    <property type="molecule type" value="Genomic_DNA"/>
</dbReference>
<evidence type="ECO:0000313" key="5">
    <source>
        <dbReference type="Proteomes" id="UP001597118"/>
    </source>
</evidence>
<feature type="compositionally biased region" description="Basic and acidic residues" evidence="2">
    <location>
        <begin position="12"/>
        <end position="37"/>
    </location>
</feature>
<keyword evidence="5" id="KW-1185">Reference proteome</keyword>
<dbReference type="Gene3D" id="2.60.120.200">
    <property type="match status" value="1"/>
</dbReference>
<dbReference type="PANTHER" id="PTHR10963">
    <property type="entry name" value="GLYCOSYL HYDROLASE-RELATED"/>
    <property type="match status" value="1"/>
</dbReference>
<dbReference type="PANTHER" id="PTHR10963:SF55">
    <property type="entry name" value="GLYCOSIDE HYDROLASE FAMILY 16 PROTEIN"/>
    <property type="match status" value="1"/>
</dbReference>
<accession>A0ABW4IJT0</accession>
<feature type="domain" description="GH16" evidence="3">
    <location>
        <begin position="19"/>
        <end position="274"/>
    </location>
</feature>
<dbReference type="InterPro" id="IPR000757">
    <property type="entry name" value="Beta-glucanase-like"/>
</dbReference>
<evidence type="ECO:0000259" key="3">
    <source>
        <dbReference type="PROSITE" id="PS51762"/>
    </source>
</evidence>
<name>A0ABW4IJT0_9SPHI</name>
<dbReference type="Proteomes" id="UP001597118">
    <property type="component" value="Unassembled WGS sequence"/>
</dbReference>
<protein>
    <submittedName>
        <fullName evidence="4">Family 16 glycosylhydrolase</fullName>
    </submittedName>
</protein>
<proteinExistence type="inferred from homology"/>
<evidence type="ECO:0000256" key="1">
    <source>
        <dbReference type="ARBA" id="ARBA00006865"/>
    </source>
</evidence>
<dbReference type="RefSeq" id="WP_379664203.1">
    <property type="nucleotide sequence ID" value="NZ_JBHUDG010000051.1"/>
</dbReference>
<feature type="region of interest" description="Disordered" evidence="2">
    <location>
        <begin position="1"/>
        <end position="41"/>
    </location>
</feature>
<comment type="caution">
    <text evidence="4">The sequence shown here is derived from an EMBL/GenBank/DDBJ whole genome shotgun (WGS) entry which is preliminary data.</text>
</comment>
<sequence>MLSVACSSQPKQAEKKKEYKEPLEKNPEGRSFAKEPDWSDEFDYTGKPDNTKWSYDIGGDGWYNNEKQYYTNLEENVKVEDGKLKITALHKSFGGESYTSGKLITKNKYDFLYGRVEVRLKVPVGRGTWPAVWMLPTDNFYGYWPNSGEIDIMEHVGYQPNNIHITIHNKAANAKENLGQVVNKYKLIPTAISDFHVYHVDWTPEAIRGYIDNELLLEYRNDGKGFETWPFDKPFYLLMNLAIGGDWGGIEGIDNTVFPSVYEIDYVRVYKMVN</sequence>
<gene>
    <name evidence="4" type="ORF">ACFSAH_18565</name>
</gene>
<dbReference type="SUPFAM" id="SSF49899">
    <property type="entry name" value="Concanavalin A-like lectins/glucanases"/>
    <property type="match status" value="1"/>
</dbReference>
<reference evidence="5" key="1">
    <citation type="journal article" date="2019" name="Int. J. Syst. Evol. Microbiol.">
        <title>The Global Catalogue of Microorganisms (GCM) 10K type strain sequencing project: providing services to taxonomists for standard genome sequencing and annotation.</title>
        <authorList>
            <consortium name="The Broad Institute Genomics Platform"/>
            <consortium name="The Broad Institute Genome Sequencing Center for Infectious Disease"/>
            <person name="Wu L."/>
            <person name="Ma J."/>
        </authorList>
    </citation>
    <scope>NUCLEOTIDE SEQUENCE [LARGE SCALE GENOMIC DNA]</scope>
    <source>
        <strain evidence="5">CCUG 53762</strain>
    </source>
</reference>
<dbReference type="InterPro" id="IPR013320">
    <property type="entry name" value="ConA-like_dom_sf"/>
</dbReference>
<feature type="compositionally biased region" description="Polar residues" evidence="2">
    <location>
        <begin position="1"/>
        <end position="11"/>
    </location>
</feature>
<comment type="similarity">
    <text evidence="1">Belongs to the glycosyl hydrolase 16 family.</text>
</comment>
<dbReference type="Pfam" id="PF00722">
    <property type="entry name" value="Glyco_hydro_16"/>
    <property type="match status" value="1"/>
</dbReference>
<dbReference type="CDD" id="cd08023">
    <property type="entry name" value="GH16_laminarinase_like"/>
    <property type="match status" value="1"/>
</dbReference>
<evidence type="ECO:0000256" key="2">
    <source>
        <dbReference type="SAM" id="MobiDB-lite"/>
    </source>
</evidence>
<dbReference type="PROSITE" id="PS51762">
    <property type="entry name" value="GH16_2"/>
    <property type="match status" value="1"/>
</dbReference>
<evidence type="ECO:0000313" key="4">
    <source>
        <dbReference type="EMBL" id="MFD1631881.1"/>
    </source>
</evidence>
<dbReference type="InterPro" id="IPR050546">
    <property type="entry name" value="Glycosyl_Hydrlase_16"/>
</dbReference>
<organism evidence="4 5">
    <name type="scientific">Pseudopedobacter beijingensis</name>
    <dbReference type="NCBI Taxonomy" id="1207056"/>
    <lineage>
        <taxon>Bacteria</taxon>
        <taxon>Pseudomonadati</taxon>
        <taxon>Bacteroidota</taxon>
        <taxon>Sphingobacteriia</taxon>
        <taxon>Sphingobacteriales</taxon>
        <taxon>Sphingobacteriaceae</taxon>
        <taxon>Pseudopedobacter</taxon>
    </lineage>
</organism>